<dbReference type="Proteomes" id="UP000053766">
    <property type="component" value="Unassembled WGS sequence"/>
</dbReference>
<keyword evidence="2" id="KW-0472">Membrane</keyword>
<keyword evidence="4" id="KW-1185">Reference proteome</keyword>
<dbReference type="OrthoDB" id="5869749at2759"/>
<feature type="compositionally biased region" description="Polar residues" evidence="1">
    <location>
        <begin position="169"/>
        <end position="182"/>
    </location>
</feature>
<gene>
    <name evidence="3" type="ORF">DICVIV_00699</name>
</gene>
<evidence type="ECO:0000256" key="2">
    <source>
        <dbReference type="SAM" id="Phobius"/>
    </source>
</evidence>
<feature type="transmembrane region" description="Helical" evidence="2">
    <location>
        <begin position="26"/>
        <end position="45"/>
    </location>
</feature>
<evidence type="ECO:0000313" key="3">
    <source>
        <dbReference type="EMBL" id="KJH53014.1"/>
    </source>
</evidence>
<dbReference type="STRING" id="29172.A0A0D8YAH7"/>
<reference evidence="3 4" key="1">
    <citation type="submission" date="2013-11" db="EMBL/GenBank/DDBJ databases">
        <title>Draft genome of the bovine lungworm Dictyocaulus viviparus.</title>
        <authorList>
            <person name="Mitreva M."/>
        </authorList>
    </citation>
    <scope>NUCLEOTIDE SEQUENCE [LARGE SCALE GENOMIC DNA]</scope>
    <source>
        <strain evidence="3 4">HannoverDv2000</strain>
    </source>
</reference>
<protein>
    <submittedName>
        <fullName evidence="3">Uncharacterized protein</fullName>
    </submittedName>
</protein>
<organism evidence="3 4">
    <name type="scientific">Dictyocaulus viviparus</name>
    <name type="common">Bovine lungworm</name>
    <dbReference type="NCBI Taxonomy" id="29172"/>
    <lineage>
        <taxon>Eukaryota</taxon>
        <taxon>Metazoa</taxon>
        <taxon>Ecdysozoa</taxon>
        <taxon>Nematoda</taxon>
        <taxon>Chromadorea</taxon>
        <taxon>Rhabditida</taxon>
        <taxon>Rhabditina</taxon>
        <taxon>Rhabditomorpha</taxon>
        <taxon>Strongyloidea</taxon>
        <taxon>Metastrongylidae</taxon>
        <taxon>Dictyocaulus</taxon>
    </lineage>
</organism>
<keyword evidence="2" id="KW-0812">Transmembrane</keyword>
<accession>A0A0D8YAH7</accession>
<dbReference type="AlphaFoldDB" id="A0A0D8YAH7"/>
<reference evidence="4" key="2">
    <citation type="journal article" date="2016" name="Sci. Rep.">
        <title>Dictyocaulus viviparus genome, variome and transcriptome elucidate lungworm biology and support future intervention.</title>
        <authorList>
            <person name="McNulty S.N."/>
            <person name="Strube C."/>
            <person name="Rosa B.A."/>
            <person name="Martin J.C."/>
            <person name="Tyagi R."/>
            <person name="Choi Y.J."/>
            <person name="Wang Q."/>
            <person name="Hallsworth Pepin K."/>
            <person name="Zhang X."/>
            <person name="Ozersky P."/>
            <person name="Wilson R.K."/>
            <person name="Sternberg P.W."/>
            <person name="Gasser R.B."/>
            <person name="Mitreva M."/>
        </authorList>
    </citation>
    <scope>NUCLEOTIDE SEQUENCE [LARGE SCALE GENOMIC DNA]</scope>
    <source>
        <strain evidence="4">HannoverDv2000</strain>
    </source>
</reference>
<keyword evidence="2" id="KW-1133">Transmembrane helix</keyword>
<proteinExistence type="predicted"/>
<evidence type="ECO:0000256" key="1">
    <source>
        <dbReference type="SAM" id="MobiDB-lite"/>
    </source>
</evidence>
<feature type="region of interest" description="Disordered" evidence="1">
    <location>
        <begin position="134"/>
        <end position="182"/>
    </location>
</feature>
<name>A0A0D8YAH7_DICVI</name>
<dbReference type="EMBL" id="KN716156">
    <property type="protein sequence ID" value="KJH53014.1"/>
    <property type="molecule type" value="Genomic_DNA"/>
</dbReference>
<feature type="compositionally biased region" description="Basic and acidic residues" evidence="1">
    <location>
        <begin position="150"/>
        <end position="162"/>
    </location>
</feature>
<sequence length="206" mass="23792">MLIAMSIVCCLIAMLTENSCLFYPFLFAVTFEFILSFTFNCLLIMKIGWPKAYVAFIKDNRLESLQNFTKIGEKGNELLFVWHGFRSLYFALLCLTLVKTITDYQINEHRRLHNRYNFPVVVPYPRAVVLPEQVQGDTNPDDPPPYSTIVRDDEQTAKEETLPPRYSECNHTSVSDSSRSTLTIHTAGRNGRNCHDFNKTIIIREK</sequence>
<evidence type="ECO:0000313" key="4">
    <source>
        <dbReference type="Proteomes" id="UP000053766"/>
    </source>
</evidence>